<evidence type="ECO:0000256" key="1">
    <source>
        <dbReference type="SAM" id="MobiDB-lite"/>
    </source>
</evidence>
<dbReference type="GO" id="GO:0016787">
    <property type="term" value="F:hydrolase activity"/>
    <property type="evidence" value="ECO:0007669"/>
    <property type="project" value="UniProtKB-KW"/>
</dbReference>
<keyword evidence="2" id="KW-0732">Signal</keyword>
<dbReference type="Proteomes" id="UP000295493">
    <property type="component" value="Unassembled WGS sequence"/>
</dbReference>
<gene>
    <name evidence="4" type="ORF">EV664_10568</name>
</gene>
<dbReference type="Gene3D" id="1.10.10.2520">
    <property type="entry name" value="Cell wall hydrolase SleB, domain 1"/>
    <property type="match status" value="1"/>
</dbReference>
<dbReference type="Pfam" id="PF07486">
    <property type="entry name" value="Hydrolase_2"/>
    <property type="match status" value="1"/>
</dbReference>
<keyword evidence="5" id="KW-1185">Reference proteome</keyword>
<dbReference type="AlphaFoldDB" id="A0A4R6FMS4"/>
<sequence>MKVSIRAAVTAAVTICAATTAGFSAPGFALELPGAVNDFDHSALTGMNAPAVQEVPTPPAPILPPELTPEPSLAKADTENADQGDEEYASLSDAVAAQSVPSDMDRELRCLAIGVYFESKGEPLSGQLAVADVILNRAQSQRFPDSVCSVLKQRSQFSFVRHGRLPTPRVHSDAWRTAVAVAKIASADLWESPVPNALFFHARYVSPRWRLAKVGTVGNHIFYR</sequence>
<proteinExistence type="predicted"/>
<organism evidence="4 5">
    <name type="scientific">Stakelama pacifica</name>
    <dbReference type="NCBI Taxonomy" id="517720"/>
    <lineage>
        <taxon>Bacteria</taxon>
        <taxon>Pseudomonadati</taxon>
        <taxon>Pseudomonadota</taxon>
        <taxon>Alphaproteobacteria</taxon>
        <taxon>Sphingomonadales</taxon>
        <taxon>Sphingomonadaceae</taxon>
        <taxon>Stakelama</taxon>
    </lineage>
</organism>
<feature type="chain" id="PRO_5020897069" evidence="2">
    <location>
        <begin position="30"/>
        <end position="224"/>
    </location>
</feature>
<keyword evidence="4" id="KW-0378">Hydrolase</keyword>
<evidence type="ECO:0000256" key="2">
    <source>
        <dbReference type="SAM" id="SignalP"/>
    </source>
</evidence>
<feature type="region of interest" description="Disordered" evidence="1">
    <location>
        <begin position="51"/>
        <end position="86"/>
    </location>
</feature>
<name>A0A4R6FMS4_9SPHN</name>
<comment type="caution">
    <text evidence="4">The sequence shown here is derived from an EMBL/GenBank/DDBJ whole genome shotgun (WGS) entry which is preliminary data.</text>
</comment>
<feature type="compositionally biased region" description="Pro residues" evidence="1">
    <location>
        <begin position="56"/>
        <end position="68"/>
    </location>
</feature>
<dbReference type="InterPro" id="IPR042047">
    <property type="entry name" value="SleB_dom1"/>
</dbReference>
<dbReference type="OrthoDB" id="9785345at2"/>
<evidence type="ECO:0000313" key="4">
    <source>
        <dbReference type="EMBL" id="TDN82872.1"/>
    </source>
</evidence>
<reference evidence="4 5" key="1">
    <citation type="submission" date="2019-03" db="EMBL/GenBank/DDBJ databases">
        <title>Genomic Encyclopedia of Type Strains, Phase IV (KMG-IV): sequencing the most valuable type-strain genomes for metagenomic binning, comparative biology and taxonomic classification.</title>
        <authorList>
            <person name="Goeker M."/>
        </authorList>
    </citation>
    <scope>NUCLEOTIDE SEQUENCE [LARGE SCALE GENOMIC DNA]</scope>
    <source>
        <strain evidence="4 5">DSM 25059</strain>
    </source>
</reference>
<dbReference type="EMBL" id="SNWD01000005">
    <property type="protein sequence ID" value="TDN82872.1"/>
    <property type="molecule type" value="Genomic_DNA"/>
</dbReference>
<evidence type="ECO:0000259" key="3">
    <source>
        <dbReference type="Pfam" id="PF07486"/>
    </source>
</evidence>
<dbReference type="RefSeq" id="WP_133495422.1">
    <property type="nucleotide sequence ID" value="NZ_BMLU01000005.1"/>
</dbReference>
<protein>
    <submittedName>
        <fullName evidence="4">Cell wall hydrolase</fullName>
    </submittedName>
</protein>
<feature type="signal peptide" evidence="2">
    <location>
        <begin position="1"/>
        <end position="29"/>
    </location>
</feature>
<evidence type="ECO:0000313" key="5">
    <source>
        <dbReference type="Proteomes" id="UP000295493"/>
    </source>
</evidence>
<dbReference type="InterPro" id="IPR011105">
    <property type="entry name" value="Cell_wall_hydrolase_SleB"/>
</dbReference>
<accession>A0A4R6FMS4</accession>
<feature type="domain" description="Cell wall hydrolase SleB" evidence="3">
    <location>
        <begin position="121"/>
        <end position="223"/>
    </location>
</feature>